<comment type="caution">
    <text evidence="3">The sequence shown here is derived from an EMBL/GenBank/DDBJ whole genome shotgun (WGS) entry which is preliminary data.</text>
</comment>
<evidence type="ECO:0000313" key="3">
    <source>
        <dbReference type="EMBL" id="KAF6169615.1"/>
    </source>
</evidence>
<keyword evidence="2" id="KW-0677">Repeat</keyword>
<evidence type="ECO:0000256" key="1">
    <source>
        <dbReference type="ARBA" id="ARBA00022574"/>
    </source>
</evidence>
<keyword evidence="1" id="KW-0853">WD repeat</keyword>
<dbReference type="EMBL" id="JACGCM010000628">
    <property type="protein sequence ID" value="KAF6169615.1"/>
    <property type="molecule type" value="Genomic_DNA"/>
</dbReference>
<evidence type="ECO:0000256" key="2">
    <source>
        <dbReference type="ARBA" id="ARBA00022737"/>
    </source>
</evidence>
<dbReference type="OrthoDB" id="408728at2759"/>
<evidence type="ECO:0000313" key="4">
    <source>
        <dbReference type="Proteomes" id="UP000541444"/>
    </source>
</evidence>
<dbReference type="PANTHER" id="PTHR14221">
    <property type="entry name" value="WD REPEAT DOMAIN 44"/>
    <property type="match status" value="1"/>
</dbReference>
<dbReference type="Proteomes" id="UP000541444">
    <property type="component" value="Unassembled WGS sequence"/>
</dbReference>
<dbReference type="InterPro" id="IPR015943">
    <property type="entry name" value="WD40/YVTN_repeat-like_dom_sf"/>
</dbReference>
<protein>
    <recommendedName>
        <fullName evidence="5">WD repeat-containing protein 44</fullName>
    </recommendedName>
</protein>
<dbReference type="AlphaFoldDB" id="A0A7J7NQZ4"/>
<dbReference type="PANTHER" id="PTHR14221:SF41">
    <property type="entry name" value="TRANSDUCIN_WD40 REPEAT-LIKE SUPERFAMILY PROTEIN"/>
    <property type="match status" value="1"/>
</dbReference>
<reference evidence="3 4" key="1">
    <citation type="journal article" date="2020" name="IScience">
        <title>Genome Sequencing of the Endangered Kingdonia uniflora (Circaeasteraceae, Ranunculales) Reveals Potential Mechanisms of Evolutionary Specialization.</title>
        <authorList>
            <person name="Sun Y."/>
            <person name="Deng T."/>
            <person name="Zhang A."/>
            <person name="Moore M.J."/>
            <person name="Landis J.B."/>
            <person name="Lin N."/>
            <person name="Zhang H."/>
            <person name="Zhang X."/>
            <person name="Huang J."/>
            <person name="Zhang X."/>
            <person name="Sun H."/>
            <person name="Wang H."/>
        </authorList>
    </citation>
    <scope>NUCLEOTIDE SEQUENCE [LARGE SCALE GENOMIC DNA]</scope>
    <source>
        <strain evidence="3">TB1705</strain>
        <tissue evidence="3">Leaf</tissue>
    </source>
</reference>
<dbReference type="Gene3D" id="2.130.10.10">
    <property type="entry name" value="YVTN repeat-like/Quinoprotein amine dehydrogenase"/>
    <property type="match status" value="1"/>
</dbReference>
<name>A0A7J7NQZ4_9MAGN</name>
<dbReference type="InterPro" id="IPR040324">
    <property type="entry name" value="WDR44/Dgr2"/>
</dbReference>
<evidence type="ECO:0008006" key="5">
    <source>
        <dbReference type="Google" id="ProtNLM"/>
    </source>
</evidence>
<dbReference type="SUPFAM" id="SSF50978">
    <property type="entry name" value="WD40 repeat-like"/>
    <property type="match status" value="1"/>
</dbReference>
<dbReference type="InterPro" id="IPR036322">
    <property type="entry name" value="WD40_repeat_dom_sf"/>
</dbReference>
<feature type="non-terminal residue" evidence="3">
    <location>
        <position position="1"/>
    </location>
</feature>
<accession>A0A7J7NQZ4</accession>
<gene>
    <name evidence="3" type="ORF">GIB67_004007</name>
</gene>
<sequence length="232" mass="26078">GSCRLYDITDCKLSQKSQIDVQTKKKSQGKKTTGFQFAPGNSSEVLITSADSRIRVLDGPDIIYKFTGFRNTSSQISASFTTDGKNVVCASENSQVYIWKRDENRNASTGKSKGSVTIRSHEHFQCKEVSVAIPWPGTMKCEPPLLSELQSNRHYSKCANLNKKLTPSSAVAPVENAITRSNGSRRNLPPFPNKTNSMEIEEDSVKMKKRLNLLEWILLILNHVFILYYRLL</sequence>
<keyword evidence="4" id="KW-1185">Reference proteome</keyword>
<proteinExistence type="predicted"/>
<organism evidence="3 4">
    <name type="scientific">Kingdonia uniflora</name>
    <dbReference type="NCBI Taxonomy" id="39325"/>
    <lineage>
        <taxon>Eukaryota</taxon>
        <taxon>Viridiplantae</taxon>
        <taxon>Streptophyta</taxon>
        <taxon>Embryophyta</taxon>
        <taxon>Tracheophyta</taxon>
        <taxon>Spermatophyta</taxon>
        <taxon>Magnoliopsida</taxon>
        <taxon>Ranunculales</taxon>
        <taxon>Circaeasteraceae</taxon>
        <taxon>Kingdonia</taxon>
    </lineage>
</organism>